<gene>
    <name evidence="7" type="ORF">MNODULE_01380</name>
</gene>
<reference evidence="7 8" key="1">
    <citation type="journal article" date="2020" name="Nature">
        <title>Bacterial chemolithoautotrophy via manganese oxidation.</title>
        <authorList>
            <person name="Yu H."/>
            <person name="Leadbetter J.R."/>
        </authorList>
    </citation>
    <scope>NUCLEOTIDE SEQUENCE [LARGE SCALE GENOMIC DNA]</scope>
    <source>
        <strain evidence="7 8">Mn-1</strain>
    </source>
</reference>
<dbReference type="AlphaFoldDB" id="A0A7X6DLG9"/>
<evidence type="ECO:0000256" key="2">
    <source>
        <dbReference type="ARBA" id="ARBA00007131"/>
    </source>
</evidence>
<keyword evidence="3" id="KW-0808">Transferase</keyword>
<dbReference type="RefSeq" id="WP_168057702.1">
    <property type="nucleotide sequence ID" value="NZ_VTOW01000001.1"/>
</dbReference>
<dbReference type="InterPro" id="IPR049557">
    <property type="entry name" value="Transketolase_CS"/>
</dbReference>
<dbReference type="InterPro" id="IPR005474">
    <property type="entry name" value="Transketolase_N"/>
</dbReference>
<dbReference type="Gene3D" id="3.40.50.970">
    <property type="match status" value="1"/>
</dbReference>
<keyword evidence="8" id="KW-1185">Reference proteome</keyword>
<keyword evidence="4" id="KW-0479">Metal-binding</keyword>
<dbReference type="PROSITE" id="PS00801">
    <property type="entry name" value="TRANSKETOLASE_1"/>
    <property type="match status" value="1"/>
</dbReference>
<comment type="similarity">
    <text evidence="2">Belongs to the transketolase family.</text>
</comment>
<keyword evidence="5" id="KW-0786">Thiamine pyrophosphate</keyword>
<dbReference type="PANTHER" id="PTHR47514">
    <property type="entry name" value="TRANSKETOLASE N-TERMINAL SECTION-RELATED"/>
    <property type="match status" value="1"/>
</dbReference>
<evidence type="ECO:0000313" key="7">
    <source>
        <dbReference type="EMBL" id="NKE69402.1"/>
    </source>
</evidence>
<evidence type="ECO:0000313" key="8">
    <source>
        <dbReference type="Proteomes" id="UP000534783"/>
    </source>
</evidence>
<feature type="domain" description="Transketolase N-terminal" evidence="6">
    <location>
        <begin position="15"/>
        <end position="266"/>
    </location>
</feature>
<dbReference type="Pfam" id="PF00456">
    <property type="entry name" value="Transketolase_N"/>
    <property type="match status" value="1"/>
</dbReference>
<dbReference type="InterPro" id="IPR029061">
    <property type="entry name" value="THDP-binding"/>
</dbReference>
<comment type="cofactor">
    <cofactor evidence="1">
        <name>thiamine diphosphate</name>
        <dbReference type="ChEBI" id="CHEBI:58937"/>
    </cofactor>
</comment>
<protein>
    <submittedName>
        <fullName evidence="7">Transketolase</fullName>
    </submittedName>
</protein>
<accession>A0A7X6DLG9</accession>
<evidence type="ECO:0000256" key="4">
    <source>
        <dbReference type="ARBA" id="ARBA00022723"/>
    </source>
</evidence>
<evidence type="ECO:0000256" key="3">
    <source>
        <dbReference type="ARBA" id="ARBA00022679"/>
    </source>
</evidence>
<evidence type="ECO:0000256" key="5">
    <source>
        <dbReference type="ARBA" id="ARBA00023052"/>
    </source>
</evidence>
<dbReference type="GO" id="GO:0016740">
    <property type="term" value="F:transferase activity"/>
    <property type="evidence" value="ECO:0007669"/>
    <property type="project" value="UniProtKB-KW"/>
</dbReference>
<dbReference type="GO" id="GO:0046872">
    <property type="term" value="F:metal ion binding"/>
    <property type="evidence" value="ECO:0007669"/>
    <property type="project" value="UniProtKB-KW"/>
</dbReference>
<dbReference type="EMBL" id="VTOW01000001">
    <property type="protein sequence ID" value="NKE69402.1"/>
    <property type="molecule type" value="Genomic_DNA"/>
</dbReference>
<dbReference type="SUPFAM" id="SSF52518">
    <property type="entry name" value="Thiamin diphosphate-binding fold (THDP-binding)"/>
    <property type="match status" value="1"/>
</dbReference>
<comment type="caution">
    <text evidence="7">The sequence shown here is derived from an EMBL/GenBank/DDBJ whole genome shotgun (WGS) entry which is preliminary data.</text>
</comment>
<evidence type="ECO:0000259" key="6">
    <source>
        <dbReference type="Pfam" id="PF00456"/>
    </source>
</evidence>
<dbReference type="Proteomes" id="UP000534783">
    <property type="component" value="Unassembled WGS sequence"/>
</dbReference>
<organism evidence="7 8">
    <name type="scientific">Candidatus Manganitrophus noduliformans</name>
    <dbReference type="NCBI Taxonomy" id="2606439"/>
    <lineage>
        <taxon>Bacteria</taxon>
        <taxon>Pseudomonadati</taxon>
        <taxon>Nitrospirota</taxon>
        <taxon>Nitrospiria</taxon>
        <taxon>Candidatus Troglogloeales</taxon>
        <taxon>Candidatus Manganitrophaceae</taxon>
        <taxon>Candidatus Manganitrophus</taxon>
    </lineage>
</organism>
<dbReference type="CDD" id="cd02012">
    <property type="entry name" value="TPP_TK"/>
    <property type="match status" value="1"/>
</dbReference>
<name>A0A7X6DLG9_9BACT</name>
<proteinExistence type="inferred from homology"/>
<evidence type="ECO:0000256" key="1">
    <source>
        <dbReference type="ARBA" id="ARBA00001964"/>
    </source>
</evidence>
<dbReference type="PANTHER" id="PTHR47514:SF1">
    <property type="entry name" value="TRANSKETOLASE N-TERMINAL SECTION-RELATED"/>
    <property type="match status" value="1"/>
</dbReference>
<sequence>MENGTIEQLQKKATLLRRDIVEMITAAASGHPGGSLSAVDLITALYFKLLRHKPSDPEWADRDRFILSKGHGAPALYAALARTGYFPVEALKTLRKLGSPLQGHPEKGKLAGVEASTGSLGQGVSIGAGMALAGRLDRKDYRVYVLMGDGEANEGQVWEAAMFAAHYKIDHLTVILDCNRQQLDGWTTEILDIEPLADKWRAFGWHVIDFDGHDFGQILNAFDEAQRTVGKPTLLLARTTKGKGVSFMENNLEFHGVAPTTDQLQASLKELDR</sequence>